<reference evidence="1" key="1">
    <citation type="submission" date="2024-06" db="EMBL/GenBank/DDBJ databases">
        <title>Sequencing and assembly of the genome of Dyadobacter sp. strain 676, a symbiont of Cyamopsis tetragonoloba.</title>
        <authorList>
            <person name="Guro P."/>
            <person name="Sazanova A."/>
            <person name="Kuznetsova I."/>
            <person name="Belimov A."/>
            <person name="Safronova V."/>
        </authorList>
    </citation>
    <scope>NUCLEOTIDE SEQUENCE</scope>
    <source>
        <strain evidence="1">676</strain>
    </source>
</reference>
<sequence>METTVFEARAKELVDDIKEIVRVKGINLEDELEKAGIPRNSSDRILNQGVMPNLSEFLALCQISGITFHLPYVETTNSPM</sequence>
<dbReference type="EMBL" id="CP159289">
    <property type="protein sequence ID" value="XCH25263.1"/>
    <property type="molecule type" value="Genomic_DNA"/>
</dbReference>
<gene>
    <name evidence="1" type="ORF">ABV298_02190</name>
</gene>
<name>A0AAU8FM06_9BACT</name>
<organism evidence="1">
    <name type="scientific">Dyadobacter sp. 676</name>
    <dbReference type="NCBI Taxonomy" id="3088362"/>
    <lineage>
        <taxon>Bacteria</taxon>
        <taxon>Pseudomonadati</taxon>
        <taxon>Bacteroidota</taxon>
        <taxon>Cytophagia</taxon>
        <taxon>Cytophagales</taxon>
        <taxon>Spirosomataceae</taxon>
        <taxon>Dyadobacter</taxon>
    </lineage>
</organism>
<proteinExistence type="predicted"/>
<protein>
    <submittedName>
        <fullName evidence="1">Transcriptional regulator</fullName>
    </submittedName>
</protein>
<dbReference type="RefSeq" id="WP_353720566.1">
    <property type="nucleotide sequence ID" value="NZ_CP159289.1"/>
</dbReference>
<dbReference type="AlphaFoldDB" id="A0AAU8FM06"/>
<evidence type="ECO:0000313" key="1">
    <source>
        <dbReference type="EMBL" id="XCH25263.1"/>
    </source>
</evidence>
<accession>A0AAU8FM06</accession>